<gene>
    <name evidence="2" type="ORF">CONCODRAFT_73587</name>
</gene>
<evidence type="ECO:0000313" key="2">
    <source>
        <dbReference type="EMBL" id="KXN66582.1"/>
    </source>
</evidence>
<protein>
    <submittedName>
        <fullName evidence="2">Uncharacterized protein</fullName>
    </submittedName>
</protein>
<accession>A0A137NV19</accession>
<name>A0A137NV19_CONC2</name>
<proteinExistence type="predicted"/>
<evidence type="ECO:0000313" key="3">
    <source>
        <dbReference type="Proteomes" id="UP000070444"/>
    </source>
</evidence>
<feature type="signal peptide" evidence="1">
    <location>
        <begin position="1"/>
        <end position="15"/>
    </location>
</feature>
<keyword evidence="1" id="KW-0732">Signal</keyword>
<dbReference type="AlphaFoldDB" id="A0A137NV19"/>
<dbReference type="EMBL" id="KQ964708">
    <property type="protein sequence ID" value="KXN66582.1"/>
    <property type="molecule type" value="Genomic_DNA"/>
</dbReference>
<feature type="chain" id="PRO_5013357307" evidence="1">
    <location>
        <begin position="16"/>
        <end position="148"/>
    </location>
</feature>
<reference evidence="2 3" key="1">
    <citation type="journal article" date="2015" name="Genome Biol. Evol.">
        <title>Phylogenomic analyses indicate that early fungi evolved digesting cell walls of algal ancestors of land plants.</title>
        <authorList>
            <person name="Chang Y."/>
            <person name="Wang S."/>
            <person name="Sekimoto S."/>
            <person name="Aerts A.L."/>
            <person name="Choi C."/>
            <person name="Clum A."/>
            <person name="LaButti K.M."/>
            <person name="Lindquist E.A."/>
            <person name="Yee Ngan C."/>
            <person name="Ohm R.A."/>
            <person name="Salamov A.A."/>
            <person name="Grigoriev I.V."/>
            <person name="Spatafora J.W."/>
            <person name="Berbee M.L."/>
        </authorList>
    </citation>
    <scope>NUCLEOTIDE SEQUENCE [LARGE SCALE GENOMIC DNA]</scope>
    <source>
        <strain evidence="2 3">NRRL 28638</strain>
    </source>
</reference>
<organism evidence="2 3">
    <name type="scientific">Conidiobolus coronatus (strain ATCC 28846 / CBS 209.66 / NRRL 28638)</name>
    <name type="common">Delacroixia coronata</name>
    <dbReference type="NCBI Taxonomy" id="796925"/>
    <lineage>
        <taxon>Eukaryota</taxon>
        <taxon>Fungi</taxon>
        <taxon>Fungi incertae sedis</taxon>
        <taxon>Zoopagomycota</taxon>
        <taxon>Entomophthoromycotina</taxon>
        <taxon>Entomophthoromycetes</taxon>
        <taxon>Entomophthorales</taxon>
        <taxon>Ancylistaceae</taxon>
        <taxon>Conidiobolus</taxon>
    </lineage>
</organism>
<evidence type="ECO:0000256" key="1">
    <source>
        <dbReference type="SAM" id="SignalP"/>
    </source>
</evidence>
<dbReference type="Proteomes" id="UP000070444">
    <property type="component" value="Unassembled WGS sequence"/>
</dbReference>
<keyword evidence="3" id="KW-1185">Reference proteome</keyword>
<sequence length="148" mass="16978">MKFINFLLAITSVLSQLDTDKLDHENMFIGLGWPQDIAKYAERIVAQWVLDNPDKLPSDSSKIQEYLDSLYNTPDAPCNAKYWSLKLKDTTRGDGESSTYTGNAKTVEVKRKSFLGTCQILTKDFNPNRLVFYFKDDKCKEFDKAECN</sequence>